<evidence type="ECO:0000256" key="2">
    <source>
        <dbReference type="ARBA" id="ARBA00022729"/>
    </source>
</evidence>
<proteinExistence type="inferred from homology"/>
<dbReference type="GO" id="GO:0005829">
    <property type="term" value="C:cytosol"/>
    <property type="evidence" value="ECO:0007669"/>
    <property type="project" value="TreeGrafter"/>
</dbReference>
<dbReference type="PANTHER" id="PTHR35089">
    <property type="entry name" value="CHAPERONE PROTEIN SKP"/>
    <property type="match status" value="1"/>
</dbReference>
<dbReference type="EMBL" id="MABE01000073">
    <property type="protein sequence ID" value="OUS41390.1"/>
    <property type="molecule type" value="Genomic_DNA"/>
</dbReference>
<feature type="chain" id="PRO_5012621941" description="OmpH family outer membrane protein" evidence="3">
    <location>
        <begin position="19"/>
        <end position="164"/>
    </location>
</feature>
<evidence type="ECO:0000256" key="1">
    <source>
        <dbReference type="ARBA" id="ARBA00009091"/>
    </source>
</evidence>
<evidence type="ECO:0000256" key="3">
    <source>
        <dbReference type="SAM" id="SignalP"/>
    </source>
</evidence>
<dbReference type="GO" id="GO:0051082">
    <property type="term" value="F:unfolded protein binding"/>
    <property type="evidence" value="ECO:0007669"/>
    <property type="project" value="InterPro"/>
</dbReference>
<evidence type="ECO:0000313" key="4">
    <source>
        <dbReference type="EMBL" id="OUS41390.1"/>
    </source>
</evidence>
<dbReference type="InterPro" id="IPR005632">
    <property type="entry name" value="Chaperone_Skp"/>
</dbReference>
<evidence type="ECO:0000313" key="5">
    <source>
        <dbReference type="Proteomes" id="UP000227088"/>
    </source>
</evidence>
<protein>
    <recommendedName>
        <fullName evidence="6">OmpH family outer membrane protein</fullName>
    </recommendedName>
</protein>
<accession>A0A1Y5HWC7</accession>
<keyword evidence="2 3" id="KW-0732">Signal</keyword>
<comment type="caution">
    <text evidence="4">The sequence shown here is derived from an EMBL/GenBank/DDBJ whole genome shotgun (WGS) entry which is preliminary data.</text>
</comment>
<dbReference type="InterPro" id="IPR024930">
    <property type="entry name" value="Skp_dom_sf"/>
</dbReference>
<dbReference type="Pfam" id="PF03938">
    <property type="entry name" value="OmpH"/>
    <property type="match status" value="1"/>
</dbReference>
<dbReference type="PANTHER" id="PTHR35089:SF1">
    <property type="entry name" value="CHAPERONE PROTEIN SKP"/>
    <property type="match status" value="1"/>
</dbReference>
<evidence type="ECO:0008006" key="6">
    <source>
        <dbReference type="Google" id="ProtNLM"/>
    </source>
</evidence>
<organism evidence="4 5">
    <name type="scientific">Oleispira antarctica</name>
    <dbReference type="NCBI Taxonomy" id="188908"/>
    <lineage>
        <taxon>Bacteria</taxon>
        <taxon>Pseudomonadati</taxon>
        <taxon>Pseudomonadota</taxon>
        <taxon>Gammaproteobacteria</taxon>
        <taxon>Oceanospirillales</taxon>
        <taxon>Oceanospirillaceae</taxon>
        <taxon>Oleispira</taxon>
    </lineage>
</organism>
<dbReference type="AlphaFoldDB" id="A0A1Y5HWC7"/>
<dbReference type="SUPFAM" id="SSF111384">
    <property type="entry name" value="OmpH-like"/>
    <property type="match status" value="1"/>
</dbReference>
<comment type="similarity">
    <text evidence="1">Belongs to the Skp family.</text>
</comment>
<sequence length="164" mass="18545">MRFLQVALLAMAASFAQAEVKIAVVDMQRAVLASDEAKVAVEKFRAEKKGEIDTITTLELELKGIQDKIAKDGDIMSEDERRKLKNSFEEKATTYKFHRQTMQKAEQQELQALAQAMEPKMQAALKSIIDEKKFDLVVRPEMVIYNAPGTDITKLLLERLNSAK</sequence>
<name>A0A1Y5HWC7_OLEAN</name>
<reference evidence="5" key="1">
    <citation type="journal article" date="2017" name="Proc. Natl. Acad. Sci. U.S.A.">
        <title>Simulation of Deepwater Horizon oil plume reveals substrate specialization within a complex community of hydrocarbon degraders.</title>
        <authorList>
            <person name="Hu P."/>
            <person name="Dubinsky E.A."/>
            <person name="Probst A.J."/>
            <person name="Wang J."/>
            <person name="Sieber C.M.K."/>
            <person name="Tom L.M."/>
            <person name="Gardinali P."/>
            <person name="Banfield J.F."/>
            <person name="Atlas R.M."/>
            <person name="Andersen G.L."/>
        </authorList>
    </citation>
    <scope>NUCLEOTIDE SEQUENCE [LARGE SCALE GENOMIC DNA]</scope>
</reference>
<dbReference type="Gene3D" id="3.30.910.20">
    <property type="entry name" value="Skp domain"/>
    <property type="match status" value="1"/>
</dbReference>
<feature type="signal peptide" evidence="3">
    <location>
        <begin position="1"/>
        <end position="18"/>
    </location>
</feature>
<dbReference type="Proteomes" id="UP000227088">
    <property type="component" value="Unassembled WGS sequence"/>
</dbReference>
<dbReference type="GO" id="GO:0050821">
    <property type="term" value="P:protein stabilization"/>
    <property type="evidence" value="ECO:0007669"/>
    <property type="project" value="TreeGrafter"/>
</dbReference>
<dbReference type="SMART" id="SM00935">
    <property type="entry name" value="OmpH"/>
    <property type="match status" value="1"/>
</dbReference>
<gene>
    <name evidence="4" type="ORF">A9R00_01185</name>
</gene>